<dbReference type="SUPFAM" id="SSF51735">
    <property type="entry name" value="NAD(P)-binding Rossmann-fold domains"/>
    <property type="match status" value="1"/>
</dbReference>
<dbReference type="Pfam" id="PF00106">
    <property type="entry name" value="adh_short"/>
    <property type="match status" value="1"/>
</dbReference>
<dbReference type="PRINTS" id="PR00080">
    <property type="entry name" value="SDRFAMILY"/>
</dbReference>
<dbReference type="InterPro" id="IPR002347">
    <property type="entry name" value="SDR_fam"/>
</dbReference>
<dbReference type="STRING" id="106004.A0A1Y2G3B9"/>
<dbReference type="PRINTS" id="PR00081">
    <property type="entry name" value="GDHRDH"/>
</dbReference>
<evidence type="ECO:0000256" key="3">
    <source>
        <dbReference type="ARBA" id="ARBA00023002"/>
    </source>
</evidence>
<dbReference type="Proteomes" id="UP000193467">
    <property type="component" value="Unassembled WGS sequence"/>
</dbReference>
<comment type="similarity">
    <text evidence="1 4">Belongs to the short-chain dehydrogenases/reductases (SDR) family.</text>
</comment>
<name>A0A1Y2G3B9_9BASI</name>
<dbReference type="CDD" id="cd05327">
    <property type="entry name" value="retinol-DH_like_SDR_c_like"/>
    <property type="match status" value="1"/>
</dbReference>
<dbReference type="OrthoDB" id="191139at2759"/>
<reference evidence="5 6" key="1">
    <citation type="submission" date="2016-07" db="EMBL/GenBank/DDBJ databases">
        <title>Pervasive Adenine N6-methylation of Active Genes in Fungi.</title>
        <authorList>
            <consortium name="DOE Joint Genome Institute"/>
            <person name="Mondo S.J."/>
            <person name="Dannebaum R.O."/>
            <person name="Kuo R.C."/>
            <person name="Labutti K."/>
            <person name="Haridas S."/>
            <person name="Kuo A."/>
            <person name="Salamov A."/>
            <person name="Ahrendt S.R."/>
            <person name="Lipzen A."/>
            <person name="Sullivan W."/>
            <person name="Andreopoulos W.B."/>
            <person name="Clum A."/>
            <person name="Lindquist E."/>
            <person name="Daum C."/>
            <person name="Ramamoorthy G.K."/>
            <person name="Gryganskyi A."/>
            <person name="Culley D."/>
            <person name="Magnuson J.K."/>
            <person name="James T.Y."/>
            <person name="O'Malley M.A."/>
            <person name="Stajich J.E."/>
            <person name="Spatafora J.W."/>
            <person name="Visel A."/>
            <person name="Grigoriev I.V."/>
        </authorList>
    </citation>
    <scope>NUCLEOTIDE SEQUENCE [LARGE SCALE GENOMIC DNA]</scope>
    <source>
        <strain evidence="5 6">62-1032</strain>
    </source>
</reference>
<dbReference type="PANTHER" id="PTHR24320:SF282">
    <property type="entry name" value="WW DOMAIN-CONTAINING OXIDOREDUCTASE"/>
    <property type="match status" value="1"/>
</dbReference>
<gene>
    <name evidence="5" type="ORF">BCR35DRAFT_297867</name>
</gene>
<accession>A0A1Y2G3B9</accession>
<evidence type="ECO:0000256" key="1">
    <source>
        <dbReference type="ARBA" id="ARBA00006484"/>
    </source>
</evidence>
<evidence type="ECO:0000256" key="2">
    <source>
        <dbReference type="ARBA" id="ARBA00022857"/>
    </source>
</evidence>
<dbReference type="InParanoid" id="A0A1Y2G3B9"/>
<evidence type="ECO:0000313" key="6">
    <source>
        <dbReference type="Proteomes" id="UP000193467"/>
    </source>
</evidence>
<comment type="caution">
    <text evidence="5">The sequence shown here is derived from an EMBL/GenBank/DDBJ whole genome shotgun (WGS) entry which is preliminary data.</text>
</comment>
<evidence type="ECO:0008006" key="7">
    <source>
        <dbReference type="Google" id="ProtNLM"/>
    </source>
</evidence>
<dbReference type="EMBL" id="MCGR01000001">
    <property type="protein sequence ID" value="ORY92453.1"/>
    <property type="molecule type" value="Genomic_DNA"/>
</dbReference>
<keyword evidence="6" id="KW-1185">Reference proteome</keyword>
<keyword evidence="2" id="KW-0521">NADP</keyword>
<dbReference type="Gene3D" id="3.40.50.720">
    <property type="entry name" value="NAD(P)-binding Rossmann-like Domain"/>
    <property type="match status" value="1"/>
</dbReference>
<organism evidence="5 6">
    <name type="scientific">Leucosporidium creatinivorum</name>
    <dbReference type="NCBI Taxonomy" id="106004"/>
    <lineage>
        <taxon>Eukaryota</taxon>
        <taxon>Fungi</taxon>
        <taxon>Dikarya</taxon>
        <taxon>Basidiomycota</taxon>
        <taxon>Pucciniomycotina</taxon>
        <taxon>Microbotryomycetes</taxon>
        <taxon>Leucosporidiales</taxon>
        <taxon>Leucosporidium</taxon>
    </lineage>
</organism>
<protein>
    <recommendedName>
        <fullName evidence="7">NAD(P)-binding protein</fullName>
    </recommendedName>
</protein>
<dbReference type="PANTHER" id="PTHR24320">
    <property type="entry name" value="RETINOL DEHYDROGENASE"/>
    <property type="match status" value="1"/>
</dbReference>
<evidence type="ECO:0000313" key="5">
    <source>
        <dbReference type="EMBL" id="ORY92453.1"/>
    </source>
</evidence>
<keyword evidence="3" id="KW-0560">Oxidoreductase</keyword>
<sequence length="322" mass="34767">MPIPVVSDISGNCGTGFDPASIPSQQGKVFIVTGGHAGIGLATTRFLSSSGARVIIASRTQTKVDEAIKQLVTEDASLSDRLSYVKLDLSSLKQVKAAAEEVVSKEGRLDGLVNNAGVMAAPYELTEDGIESQFQVNHLGHWLFTQKLMPLLEKTAETTGHPSRVINLSSFAHNFISAYPLASPSFTSLADVNRTFEPTGWIRYSQAKLSAILFSRELNRRAETSGSKVRSLSVHPGFVRSDLYKHTSLSVLQRAFIGPEEGAYSSFYAAASPEVEEKGIWGAYLVPFAKVKQTTKAGDDAKLATDLWDLCGRLVEEKVGGI</sequence>
<dbReference type="InterPro" id="IPR036291">
    <property type="entry name" value="NAD(P)-bd_dom_sf"/>
</dbReference>
<evidence type="ECO:0000256" key="4">
    <source>
        <dbReference type="RuleBase" id="RU000363"/>
    </source>
</evidence>
<dbReference type="GO" id="GO:0016491">
    <property type="term" value="F:oxidoreductase activity"/>
    <property type="evidence" value="ECO:0007669"/>
    <property type="project" value="UniProtKB-KW"/>
</dbReference>
<dbReference type="AlphaFoldDB" id="A0A1Y2G3B9"/>
<proteinExistence type="inferred from homology"/>